<dbReference type="RefSeq" id="WP_302040791.1">
    <property type="nucleotide sequence ID" value="NZ_JAUKPO010000024.1"/>
</dbReference>
<dbReference type="PANTHER" id="PTHR36839">
    <property type="entry name" value="METALLO-BETA-LACTAMASE FAMILY PROTEIN (AFU_ORTHOLOGUE AFUA_5G12770)"/>
    <property type="match status" value="1"/>
</dbReference>
<evidence type="ECO:0000313" key="2">
    <source>
        <dbReference type="EMBL" id="MDO1449989.1"/>
    </source>
</evidence>
<dbReference type="EMBL" id="JAUKPO010000024">
    <property type="protein sequence ID" value="MDO1449989.1"/>
    <property type="molecule type" value="Genomic_DNA"/>
</dbReference>
<comment type="caution">
    <text evidence="2">The sequence shown here is derived from an EMBL/GenBank/DDBJ whole genome shotgun (WGS) entry which is preliminary data.</text>
</comment>
<dbReference type="SUPFAM" id="SSF56281">
    <property type="entry name" value="Metallo-hydrolase/oxidoreductase"/>
    <property type="match status" value="1"/>
</dbReference>
<sequence>MANRHELFTANEKARVTTRDMSSTNFICVACGTQYASSVRPPDTCSICSDERQYIPPGGQQWTSLEKLKHSHKNCFLKKEQGLYGIGTVPEFGIGQRALLVCTSAGNVLWDCISLLDEATIDFIQGLGGLSAIAISHPHYYTTMVEWSYAFGHVPIYLHQADRAHVMRPDERIHFWEGETMPLLKDLTLIRCGGHFDGGTVLHWPQGAAGKGSLLTGDIIQVVSDRKHVSFMYSYPNLIPLSAGKVQAIVAAVKPYAYDRIYGAWWGRSTIGTDAASALHRSAERYLRFIKEVE</sequence>
<protein>
    <submittedName>
        <fullName evidence="2">MBL fold metallo-hydrolase</fullName>
    </submittedName>
</protein>
<dbReference type="InterPro" id="IPR001279">
    <property type="entry name" value="Metallo-B-lactamas"/>
</dbReference>
<dbReference type="Proteomes" id="UP001168528">
    <property type="component" value="Unassembled WGS sequence"/>
</dbReference>
<proteinExistence type="predicted"/>
<evidence type="ECO:0000313" key="3">
    <source>
        <dbReference type="Proteomes" id="UP001168528"/>
    </source>
</evidence>
<organism evidence="2 3">
    <name type="scientific">Rhodocytophaga aerolata</name>
    <dbReference type="NCBI Taxonomy" id="455078"/>
    <lineage>
        <taxon>Bacteria</taxon>
        <taxon>Pseudomonadati</taxon>
        <taxon>Bacteroidota</taxon>
        <taxon>Cytophagia</taxon>
        <taxon>Cytophagales</taxon>
        <taxon>Rhodocytophagaceae</taxon>
        <taxon>Rhodocytophaga</taxon>
    </lineage>
</organism>
<dbReference type="InterPro" id="IPR036866">
    <property type="entry name" value="RibonucZ/Hydroxyglut_hydro"/>
</dbReference>
<dbReference type="SMART" id="SM00849">
    <property type="entry name" value="Lactamase_B"/>
    <property type="match status" value="1"/>
</dbReference>
<gene>
    <name evidence="2" type="ORF">Q0590_27160</name>
</gene>
<keyword evidence="3" id="KW-1185">Reference proteome</keyword>
<feature type="domain" description="Metallo-beta-lactamase" evidence="1">
    <location>
        <begin position="95"/>
        <end position="265"/>
    </location>
</feature>
<accession>A0ABT8RDB2</accession>
<dbReference type="PANTHER" id="PTHR36839:SF1">
    <property type="entry name" value="METALLO-BETA-LACTAMASE FAMILY PROTEIN (AFU_ORTHOLOGUE AFUA_5G12770)"/>
    <property type="match status" value="1"/>
</dbReference>
<dbReference type="Gene3D" id="3.60.15.10">
    <property type="entry name" value="Ribonuclease Z/Hydroxyacylglutathione hydrolase-like"/>
    <property type="match status" value="1"/>
</dbReference>
<name>A0ABT8RDB2_9BACT</name>
<evidence type="ECO:0000259" key="1">
    <source>
        <dbReference type="SMART" id="SM00849"/>
    </source>
</evidence>
<reference evidence="2" key="1">
    <citation type="submission" date="2023-07" db="EMBL/GenBank/DDBJ databases">
        <title>The genome sequence of Rhodocytophaga aerolata KACC 12507.</title>
        <authorList>
            <person name="Zhang X."/>
        </authorList>
    </citation>
    <scope>NUCLEOTIDE SEQUENCE</scope>
    <source>
        <strain evidence="2">KACC 12507</strain>
    </source>
</reference>